<dbReference type="EMBL" id="BSUZ01000001">
    <property type="protein sequence ID" value="GMA86401.1"/>
    <property type="molecule type" value="Genomic_DNA"/>
</dbReference>
<comment type="caution">
    <text evidence="1">The sequence shown here is derived from an EMBL/GenBank/DDBJ whole genome shotgun (WGS) entry which is preliminary data.</text>
</comment>
<protein>
    <recommendedName>
        <fullName evidence="3">Xylose isomerase-like TIM barrel domain-containing protein</fullName>
    </recommendedName>
</protein>
<accession>A0ABQ6JFR1</accession>
<gene>
    <name evidence="1" type="ORF">GCM10025868_16510</name>
</gene>
<proteinExistence type="predicted"/>
<evidence type="ECO:0008006" key="3">
    <source>
        <dbReference type="Google" id="ProtNLM"/>
    </source>
</evidence>
<keyword evidence="2" id="KW-1185">Reference proteome</keyword>
<evidence type="ECO:0000313" key="1">
    <source>
        <dbReference type="EMBL" id="GMA86401.1"/>
    </source>
</evidence>
<organism evidence="1 2">
    <name type="scientific">Angustibacter aerolatus</name>
    <dbReference type="NCBI Taxonomy" id="1162965"/>
    <lineage>
        <taxon>Bacteria</taxon>
        <taxon>Bacillati</taxon>
        <taxon>Actinomycetota</taxon>
        <taxon>Actinomycetes</taxon>
        <taxon>Kineosporiales</taxon>
        <taxon>Kineosporiaceae</taxon>
    </lineage>
</organism>
<evidence type="ECO:0000313" key="2">
    <source>
        <dbReference type="Proteomes" id="UP001157017"/>
    </source>
</evidence>
<reference evidence="2" key="1">
    <citation type="journal article" date="2019" name="Int. J. Syst. Evol. Microbiol.">
        <title>The Global Catalogue of Microorganisms (GCM) 10K type strain sequencing project: providing services to taxonomists for standard genome sequencing and annotation.</title>
        <authorList>
            <consortium name="The Broad Institute Genomics Platform"/>
            <consortium name="The Broad Institute Genome Sequencing Center for Infectious Disease"/>
            <person name="Wu L."/>
            <person name="Ma J."/>
        </authorList>
    </citation>
    <scope>NUCLEOTIDE SEQUENCE [LARGE SCALE GENOMIC DNA]</scope>
    <source>
        <strain evidence="2">NBRC 108730</strain>
    </source>
</reference>
<dbReference type="Proteomes" id="UP001157017">
    <property type="component" value="Unassembled WGS sequence"/>
</dbReference>
<name>A0ABQ6JFR1_9ACTN</name>
<sequence length="55" mass="6215">MFSLSSADAFTEAVGRARELGFTDVVTHWPREHGEYAGDERVLDEVAQHLDPLRE</sequence>